<dbReference type="InterPro" id="IPR022052">
    <property type="entry name" value="Histone-bd_RBBP4-like_N"/>
</dbReference>
<keyword evidence="3" id="KW-0677">Repeat</keyword>
<evidence type="ECO:0000313" key="6">
    <source>
        <dbReference type="Proteomes" id="UP000233180"/>
    </source>
</evidence>
<dbReference type="GO" id="GO:0006260">
    <property type="term" value="P:DNA replication"/>
    <property type="evidence" value="ECO:0007669"/>
    <property type="project" value="UniProtKB-KW"/>
</dbReference>
<dbReference type="Ensembl" id="ENSRBIT00000032523.1">
    <property type="protein sequence ID" value="ENSRBIP00000008912.1"/>
    <property type="gene ID" value="ENSRBIG00000028336.1"/>
</dbReference>
<reference evidence="5" key="2">
    <citation type="submission" date="2025-08" db="UniProtKB">
        <authorList>
            <consortium name="Ensembl"/>
        </authorList>
    </citation>
    <scope>IDENTIFICATION</scope>
</reference>
<keyword evidence="6" id="KW-1185">Reference proteome</keyword>
<sequence length="55" mass="6512">MARGESAFDDAVEERVINEEYKIWKKNTPFLYDLVMTHALEWPSLTAQWLPDVTR</sequence>
<evidence type="ECO:0000313" key="5">
    <source>
        <dbReference type="Ensembl" id="ENSRBIP00000008912.1"/>
    </source>
</evidence>
<keyword evidence="1" id="KW-0853">WD repeat</keyword>
<name>A0A2K6KCF2_RHIBE</name>
<dbReference type="Pfam" id="PF12265">
    <property type="entry name" value="CAF1C_H4-bd"/>
    <property type="match status" value="1"/>
</dbReference>
<dbReference type="Gene3D" id="2.130.10.10">
    <property type="entry name" value="YVTN repeat-like/Quinoprotein amine dehydrogenase"/>
    <property type="match status" value="1"/>
</dbReference>
<accession>A0A2K6KCF2</accession>
<dbReference type="GeneTree" id="ENSGT00940000153375"/>
<dbReference type="PANTHER" id="PTHR22850">
    <property type="entry name" value="WD40 REPEAT FAMILY"/>
    <property type="match status" value="1"/>
</dbReference>
<keyword evidence="2" id="KW-0235">DNA replication</keyword>
<dbReference type="STRING" id="61621.ENSRBIP00000008912"/>
<proteinExistence type="predicted"/>
<dbReference type="Proteomes" id="UP000233180">
    <property type="component" value="Unassembled WGS sequence"/>
</dbReference>
<feature type="domain" description="Histone-binding protein RBBP4-like N-terminal" evidence="4">
    <location>
        <begin position="19"/>
        <end position="52"/>
    </location>
</feature>
<organism evidence="5 6">
    <name type="scientific">Rhinopithecus bieti</name>
    <name type="common">Black snub-nosed monkey</name>
    <name type="synonym">Pygathrix bieti</name>
    <dbReference type="NCBI Taxonomy" id="61621"/>
    <lineage>
        <taxon>Eukaryota</taxon>
        <taxon>Metazoa</taxon>
        <taxon>Chordata</taxon>
        <taxon>Craniata</taxon>
        <taxon>Vertebrata</taxon>
        <taxon>Euteleostomi</taxon>
        <taxon>Mammalia</taxon>
        <taxon>Eutheria</taxon>
        <taxon>Euarchontoglires</taxon>
        <taxon>Primates</taxon>
        <taxon>Haplorrhini</taxon>
        <taxon>Catarrhini</taxon>
        <taxon>Cercopithecidae</taxon>
        <taxon>Colobinae</taxon>
        <taxon>Rhinopithecus</taxon>
    </lineage>
</organism>
<protein>
    <recommendedName>
        <fullName evidence="4">Histone-binding protein RBBP4-like N-terminal domain-containing protein</fullName>
    </recommendedName>
</protein>
<dbReference type="AlphaFoldDB" id="A0A2K6KCF2"/>
<evidence type="ECO:0000256" key="1">
    <source>
        <dbReference type="ARBA" id="ARBA00022574"/>
    </source>
</evidence>
<reference evidence="5 6" key="1">
    <citation type="submission" date="2016-06" db="EMBL/GenBank/DDBJ databases">
        <title>Genome of Rhinopithecus bieti.</title>
        <authorList>
            <person name="Wu"/>
            <person name="C.-I. and Zhang"/>
            <person name="Y."/>
        </authorList>
    </citation>
    <scope>NUCLEOTIDE SEQUENCE</scope>
</reference>
<evidence type="ECO:0000256" key="3">
    <source>
        <dbReference type="ARBA" id="ARBA00022737"/>
    </source>
</evidence>
<evidence type="ECO:0000256" key="2">
    <source>
        <dbReference type="ARBA" id="ARBA00022705"/>
    </source>
</evidence>
<evidence type="ECO:0000259" key="4">
    <source>
        <dbReference type="Pfam" id="PF12265"/>
    </source>
</evidence>
<dbReference type="InterPro" id="IPR050459">
    <property type="entry name" value="WD_repeat_RBAP46/RBAP48/MSI1"/>
</dbReference>
<dbReference type="OMA" id="GTHTHWM"/>
<dbReference type="InterPro" id="IPR015943">
    <property type="entry name" value="WD40/YVTN_repeat-like_dom_sf"/>
</dbReference>
<reference evidence="5" key="3">
    <citation type="submission" date="2025-09" db="UniProtKB">
        <authorList>
            <consortium name="Ensembl"/>
        </authorList>
    </citation>
    <scope>IDENTIFICATION</scope>
</reference>